<dbReference type="OrthoDB" id="285410at2"/>
<accession>E8M7X0</accession>
<dbReference type="AlphaFoldDB" id="E8M7X0"/>
<proteinExistence type="predicted"/>
<organism evidence="1 2">
    <name type="scientific">Vibrio sinaloensis DSM 21326</name>
    <dbReference type="NCBI Taxonomy" id="945550"/>
    <lineage>
        <taxon>Bacteria</taxon>
        <taxon>Pseudomonadati</taxon>
        <taxon>Pseudomonadota</taxon>
        <taxon>Gammaproteobacteria</taxon>
        <taxon>Vibrionales</taxon>
        <taxon>Vibrionaceae</taxon>
        <taxon>Vibrio</taxon>
        <taxon>Vibrio oreintalis group</taxon>
    </lineage>
</organism>
<dbReference type="InterPro" id="IPR019620">
    <property type="entry name" value="Metal-bd_prot_put"/>
</dbReference>
<evidence type="ECO:0000313" key="1">
    <source>
        <dbReference type="EMBL" id="EGA69869.1"/>
    </source>
</evidence>
<comment type="caution">
    <text evidence="1">The sequence shown here is derived from an EMBL/GenBank/DDBJ whole genome shotgun (WGS) entry which is preliminary data.</text>
</comment>
<dbReference type="NCBIfam" id="TIGR03853">
    <property type="entry name" value="matur_matur"/>
    <property type="match status" value="1"/>
</dbReference>
<name>E8M7X0_PHOS4</name>
<dbReference type="Pfam" id="PF10678">
    <property type="entry name" value="DUF2492"/>
    <property type="match status" value="1"/>
</dbReference>
<reference evidence="1 2" key="1">
    <citation type="journal article" date="2012" name="Int. J. Syst. Evol. Microbiol.">
        <title>Vibrio caribbeanicus sp. nov., isolated from the marine sponge Scleritoderma cyanea.</title>
        <authorList>
            <person name="Hoffmann M."/>
            <person name="Monday S.R."/>
            <person name="Allard M.W."/>
            <person name="Strain E.A."/>
            <person name="Whittaker P."/>
            <person name="Naum M."/>
            <person name="McCarthy P.J."/>
            <person name="Lopez J.V."/>
            <person name="Fischer M."/>
            <person name="Brown E.W."/>
        </authorList>
    </citation>
    <scope>NUCLEOTIDE SEQUENCE [LARGE SCALE GENOMIC DNA]</scope>
    <source>
        <strain evidence="2">DSMZ 21326</strain>
    </source>
</reference>
<dbReference type="GeneID" id="95569681"/>
<protein>
    <recommendedName>
        <fullName evidence="3">Metal-binding protein</fullName>
    </recommendedName>
</protein>
<dbReference type="EMBL" id="AEVT01000070">
    <property type="protein sequence ID" value="EGA69869.1"/>
    <property type="molecule type" value="Genomic_DNA"/>
</dbReference>
<dbReference type="RefSeq" id="WP_008077654.1">
    <property type="nucleotide sequence ID" value="NZ_AEVT01000070.1"/>
</dbReference>
<sequence length="77" mass="8949">MNEIHAHKVLNLLRDNPMSGAELREAVVTKFGEQATFHTCKLNGFDFEALMTFFIQRDKIVLQDDKWSLNLERVCSH</sequence>
<evidence type="ECO:0008006" key="3">
    <source>
        <dbReference type="Google" id="ProtNLM"/>
    </source>
</evidence>
<gene>
    <name evidence="1" type="ORF">VISI1226_14352</name>
</gene>
<dbReference type="eggNOG" id="ENOG5032TZH">
    <property type="taxonomic scope" value="Bacteria"/>
</dbReference>
<dbReference type="Proteomes" id="UP000006228">
    <property type="component" value="Unassembled WGS sequence"/>
</dbReference>
<evidence type="ECO:0000313" key="2">
    <source>
        <dbReference type="Proteomes" id="UP000006228"/>
    </source>
</evidence>